<reference evidence="2" key="1">
    <citation type="journal article" date="2014" name="Science">
        <title>Ancient hybridizations among the ancestral genomes of bread wheat.</title>
        <authorList>
            <consortium name="International Wheat Genome Sequencing Consortium,"/>
            <person name="Marcussen T."/>
            <person name="Sandve S.R."/>
            <person name="Heier L."/>
            <person name="Spannagl M."/>
            <person name="Pfeifer M."/>
            <person name="Jakobsen K.S."/>
            <person name="Wulff B.B."/>
            <person name="Steuernagel B."/>
            <person name="Mayer K.F."/>
            <person name="Olsen O.A."/>
        </authorList>
    </citation>
    <scope>NUCLEOTIDE SEQUENCE [LARGE SCALE GENOMIC DNA]</scope>
    <source>
        <strain evidence="2">cv. AL8/78</strain>
    </source>
</reference>
<dbReference type="Gramene" id="AET3Gv21245500.25">
    <property type="protein sequence ID" value="AET3Gv21245500.25"/>
    <property type="gene ID" value="AET3Gv21245500"/>
</dbReference>
<accession>A0A453GXL4</accession>
<keyword evidence="2" id="KW-1185">Reference proteome</keyword>
<sequence length="39" mass="4998">MKHLIFRSMSQTYNTRELEKEFLIYLPYFFQSFRNLYEL</sequence>
<dbReference type="Proteomes" id="UP000015105">
    <property type="component" value="Chromosome 3D"/>
</dbReference>
<protein>
    <submittedName>
        <fullName evidence="1">Uncharacterized protein</fullName>
    </submittedName>
</protein>
<reference evidence="1" key="3">
    <citation type="journal article" date="2017" name="Nature">
        <title>Genome sequence of the progenitor of the wheat D genome Aegilops tauschii.</title>
        <authorList>
            <person name="Luo M.C."/>
            <person name="Gu Y.Q."/>
            <person name="Puiu D."/>
            <person name="Wang H."/>
            <person name="Twardziok S.O."/>
            <person name="Deal K.R."/>
            <person name="Huo N."/>
            <person name="Zhu T."/>
            <person name="Wang L."/>
            <person name="Wang Y."/>
            <person name="McGuire P.E."/>
            <person name="Liu S."/>
            <person name="Long H."/>
            <person name="Ramasamy R.K."/>
            <person name="Rodriguez J.C."/>
            <person name="Van S.L."/>
            <person name="Yuan L."/>
            <person name="Wang Z."/>
            <person name="Xia Z."/>
            <person name="Xiao L."/>
            <person name="Anderson O.D."/>
            <person name="Ouyang S."/>
            <person name="Liang Y."/>
            <person name="Zimin A.V."/>
            <person name="Pertea G."/>
            <person name="Qi P."/>
            <person name="Bennetzen J.L."/>
            <person name="Dai X."/>
            <person name="Dawson M.W."/>
            <person name="Muller H.G."/>
            <person name="Kugler K."/>
            <person name="Rivarola-Duarte L."/>
            <person name="Spannagl M."/>
            <person name="Mayer K.F.X."/>
            <person name="Lu F.H."/>
            <person name="Bevan M.W."/>
            <person name="Leroy P."/>
            <person name="Li P."/>
            <person name="You F.M."/>
            <person name="Sun Q."/>
            <person name="Liu Z."/>
            <person name="Lyons E."/>
            <person name="Wicker T."/>
            <person name="Salzberg S.L."/>
            <person name="Devos K.M."/>
            <person name="Dvorak J."/>
        </authorList>
    </citation>
    <scope>NUCLEOTIDE SEQUENCE [LARGE SCALE GENOMIC DNA]</scope>
    <source>
        <strain evidence="1">cv. AL8/78</strain>
    </source>
</reference>
<reference evidence="2" key="2">
    <citation type="journal article" date="2017" name="Nat. Plants">
        <title>The Aegilops tauschii genome reveals multiple impacts of transposons.</title>
        <authorList>
            <person name="Zhao G."/>
            <person name="Zou C."/>
            <person name="Li K."/>
            <person name="Wang K."/>
            <person name="Li T."/>
            <person name="Gao L."/>
            <person name="Zhang X."/>
            <person name="Wang H."/>
            <person name="Yang Z."/>
            <person name="Liu X."/>
            <person name="Jiang W."/>
            <person name="Mao L."/>
            <person name="Kong X."/>
            <person name="Jiao Y."/>
            <person name="Jia J."/>
        </authorList>
    </citation>
    <scope>NUCLEOTIDE SEQUENCE [LARGE SCALE GENOMIC DNA]</scope>
    <source>
        <strain evidence="2">cv. AL8/78</strain>
    </source>
</reference>
<reference evidence="1" key="5">
    <citation type="journal article" date="2021" name="G3 (Bethesda)">
        <title>Aegilops tauschii genome assembly Aet v5.0 features greater sequence contiguity and improved annotation.</title>
        <authorList>
            <person name="Wang L."/>
            <person name="Zhu T."/>
            <person name="Rodriguez J.C."/>
            <person name="Deal K.R."/>
            <person name="Dubcovsky J."/>
            <person name="McGuire P.E."/>
            <person name="Lux T."/>
            <person name="Spannagl M."/>
            <person name="Mayer K.F.X."/>
            <person name="Baldrich P."/>
            <person name="Meyers B.C."/>
            <person name="Huo N."/>
            <person name="Gu Y.Q."/>
            <person name="Zhou H."/>
            <person name="Devos K.M."/>
            <person name="Bennetzen J.L."/>
            <person name="Unver T."/>
            <person name="Budak H."/>
            <person name="Gulick P.J."/>
            <person name="Galiba G."/>
            <person name="Kalapos B."/>
            <person name="Nelson D.R."/>
            <person name="Li P."/>
            <person name="You F.M."/>
            <person name="Luo M.C."/>
            <person name="Dvorak J."/>
        </authorList>
    </citation>
    <scope>NUCLEOTIDE SEQUENCE [LARGE SCALE GENOMIC DNA]</scope>
    <source>
        <strain evidence="1">cv. AL8/78</strain>
    </source>
</reference>
<organism evidence="1 2">
    <name type="scientific">Aegilops tauschii subsp. strangulata</name>
    <name type="common">Goatgrass</name>
    <dbReference type="NCBI Taxonomy" id="200361"/>
    <lineage>
        <taxon>Eukaryota</taxon>
        <taxon>Viridiplantae</taxon>
        <taxon>Streptophyta</taxon>
        <taxon>Embryophyta</taxon>
        <taxon>Tracheophyta</taxon>
        <taxon>Spermatophyta</taxon>
        <taxon>Magnoliopsida</taxon>
        <taxon>Liliopsida</taxon>
        <taxon>Poales</taxon>
        <taxon>Poaceae</taxon>
        <taxon>BOP clade</taxon>
        <taxon>Pooideae</taxon>
        <taxon>Triticodae</taxon>
        <taxon>Triticeae</taxon>
        <taxon>Triticinae</taxon>
        <taxon>Aegilops</taxon>
    </lineage>
</organism>
<evidence type="ECO:0000313" key="1">
    <source>
        <dbReference type="EnsemblPlants" id="AET3Gv21245500.25"/>
    </source>
</evidence>
<evidence type="ECO:0000313" key="2">
    <source>
        <dbReference type="Proteomes" id="UP000015105"/>
    </source>
</evidence>
<proteinExistence type="predicted"/>
<name>A0A453GXL4_AEGTS</name>
<dbReference type="EnsemblPlants" id="AET3Gv21245500.25">
    <property type="protein sequence ID" value="AET3Gv21245500.25"/>
    <property type="gene ID" value="AET3Gv21245500"/>
</dbReference>
<reference evidence="1" key="4">
    <citation type="submission" date="2019-03" db="UniProtKB">
        <authorList>
            <consortium name="EnsemblPlants"/>
        </authorList>
    </citation>
    <scope>IDENTIFICATION</scope>
</reference>
<dbReference type="AlphaFoldDB" id="A0A453GXL4"/>